<protein>
    <submittedName>
        <fullName evidence="10">ABC transporter permease</fullName>
    </submittedName>
</protein>
<keyword evidence="3 7" id="KW-0812">Transmembrane</keyword>
<keyword evidence="2" id="KW-1003">Cell membrane</keyword>
<feature type="transmembrane region" description="Helical" evidence="7">
    <location>
        <begin position="220"/>
        <end position="243"/>
    </location>
</feature>
<evidence type="ECO:0000259" key="9">
    <source>
        <dbReference type="Pfam" id="PF02687"/>
    </source>
</evidence>
<feature type="transmembrane region" description="Helical" evidence="7">
    <location>
        <begin position="177"/>
        <end position="200"/>
    </location>
</feature>
<feature type="transmembrane region" description="Helical" evidence="7">
    <location>
        <begin position="133"/>
        <end position="156"/>
    </location>
</feature>
<dbReference type="RefSeq" id="WP_167972223.1">
    <property type="nucleotide sequence ID" value="NZ_VSRL01000023.1"/>
</dbReference>
<evidence type="ECO:0000256" key="3">
    <source>
        <dbReference type="ARBA" id="ARBA00022692"/>
    </source>
</evidence>
<evidence type="ECO:0000256" key="2">
    <source>
        <dbReference type="ARBA" id="ARBA00022475"/>
    </source>
</evidence>
<feature type="transmembrane region" description="Helical" evidence="7">
    <location>
        <begin position="517"/>
        <end position="541"/>
    </location>
</feature>
<evidence type="ECO:0000256" key="7">
    <source>
        <dbReference type="SAM" id="Phobius"/>
    </source>
</evidence>
<keyword evidence="4 7" id="KW-1133">Transmembrane helix</keyword>
<dbReference type="PANTHER" id="PTHR30572">
    <property type="entry name" value="MEMBRANE COMPONENT OF TRANSPORTER-RELATED"/>
    <property type="match status" value="1"/>
</dbReference>
<feature type="domain" description="ABC3 transporter permease C-terminal" evidence="9">
    <location>
        <begin position="47"/>
        <end position="160"/>
    </location>
</feature>
<keyword evidence="8" id="KW-0732">Signal</keyword>
<name>A0ABX1FDD2_9PSEU</name>
<keyword evidence="11" id="KW-1185">Reference proteome</keyword>
<dbReference type="InterPro" id="IPR050250">
    <property type="entry name" value="Macrolide_Exporter_MacB"/>
</dbReference>
<reference evidence="10 11" key="1">
    <citation type="submission" date="2019-08" db="EMBL/GenBank/DDBJ databases">
        <title>Lentzea from Indian Himalayas.</title>
        <authorList>
            <person name="Mandal S."/>
            <person name="Mallick Gupta A."/>
            <person name="Maiti P.K."/>
            <person name="Sarkar J."/>
            <person name="Mandal S."/>
        </authorList>
    </citation>
    <scope>NUCLEOTIDE SEQUENCE [LARGE SCALE GENOMIC DNA]</scope>
    <source>
        <strain evidence="10 11">PSKA42</strain>
    </source>
</reference>
<dbReference type="EMBL" id="VSRL01000023">
    <property type="protein sequence ID" value="NKE56973.1"/>
    <property type="molecule type" value="Genomic_DNA"/>
</dbReference>
<evidence type="ECO:0000256" key="6">
    <source>
        <dbReference type="ARBA" id="ARBA00038076"/>
    </source>
</evidence>
<dbReference type="Proteomes" id="UP001515943">
    <property type="component" value="Unassembled WGS sequence"/>
</dbReference>
<feature type="signal peptide" evidence="8">
    <location>
        <begin position="1"/>
        <end position="19"/>
    </location>
</feature>
<feature type="transmembrane region" description="Helical" evidence="7">
    <location>
        <begin position="42"/>
        <end position="68"/>
    </location>
</feature>
<sequence length="591" mass="60702">MRKFLPVLSIMIAAFFAYATVLAKDITERSLAVKAAKLVEVFALLGAFVTVAMIVAALVSTSTFRIVFAQRMRELALLRAVGASRARLARGLVVEGAFTGLLASVAGVALAVGAGQLVPLAGLEAPGFPLTPALIVVFGSFVLTTLAVLAPAWSAAKVSPLEALRTSAVQDTKSRIGGLRWTLGVLMASGAGVLLVNVAVEGLATKQRPSGMTEDLLLRTTISGALAFGALITLGPALISPVLRLIGIPLRRSTIGSLAVSGVGGAPRRAASVTAVVALGVSLIIATLTGANTLQGLGKAEMASACPADLEITGPVDVRALQAAGLTNVLPYRRKEITVNGRLTMQGTDLDMTRLRDLSDFRVDTGALGDMGPRKIALSTYTAARLGVAAGTQVDVNGVQMIVAATVFGGVPLGSALLHASDVEGEPVGALANGARERVPAGFEVESLTDRRLAQENWFTTLVAIAVGLLFLTMLIAVVGVGSTTALSVLERTRESGLLRAIGLTRKELGRLVTTEAGLYGIVGALAGFAIGIPYAWLAIISLGVEWPLQVPVLPVGVVVLVLAALTAGAGLLPARRAARVSPVAALHSIQ</sequence>
<feature type="transmembrane region" description="Helical" evidence="7">
    <location>
        <begin position="270"/>
        <end position="291"/>
    </location>
</feature>
<evidence type="ECO:0000313" key="11">
    <source>
        <dbReference type="Proteomes" id="UP001515943"/>
    </source>
</evidence>
<evidence type="ECO:0000256" key="4">
    <source>
        <dbReference type="ARBA" id="ARBA00022989"/>
    </source>
</evidence>
<comment type="similarity">
    <text evidence="6">Belongs to the ABC-4 integral membrane protein family.</text>
</comment>
<gene>
    <name evidence="10" type="ORF">FXN61_09035</name>
</gene>
<evidence type="ECO:0000256" key="1">
    <source>
        <dbReference type="ARBA" id="ARBA00004651"/>
    </source>
</evidence>
<dbReference type="InterPro" id="IPR003838">
    <property type="entry name" value="ABC3_permease_C"/>
</dbReference>
<accession>A0ABX1FDD2</accession>
<dbReference type="Pfam" id="PF02687">
    <property type="entry name" value="FtsX"/>
    <property type="match status" value="2"/>
</dbReference>
<feature type="chain" id="PRO_5047504879" evidence="8">
    <location>
        <begin position="20"/>
        <end position="591"/>
    </location>
</feature>
<comment type="subcellular location">
    <subcellularLocation>
        <location evidence="1">Cell membrane</location>
        <topology evidence="1">Multi-pass membrane protein</topology>
    </subcellularLocation>
</comment>
<feature type="transmembrane region" description="Helical" evidence="7">
    <location>
        <begin position="553"/>
        <end position="573"/>
    </location>
</feature>
<dbReference type="PANTHER" id="PTHR30572:SF4">
    <property type="entry name" value="ABC TRANSPORTER PERMEASE YTRF"/>
    <property type="match status" value="1"/>
</dbReference>
<proteinExistence type="inferred from homology"/>
<keyword evidence="5 7" id="KW-0472">Membrane</keyword>
<evidence type="ECO:0000256" key="5">
    <source>
        <dbReference type="ARBA" id="ARBA00023136"/>
    </source>
</evidence>
<evidence type="ECO:0000313" key="10">
    <source>
        <dbReference type="EMBL" id="NKE56973.1"/>
    </source>
</evidence>
<feature type="domain" description="ABC3 transporter permease C-terminal" evidence="9">
    <location>
        <begin position="469"/>
        <end position="583"/>
    </location>
</feature>
<evidence type="ECO:0000256" key="8">
    <source>
        <dbReference type="SAM" id="SignalP"/>
    </source>
</evidence>
<organism evidence="10 11">
    <name type="scientific">Lentzea indica</name>
    <dbReference type="NCBI Taxonomy" id="2604800"/>
    <lineage>
        <taxon>Bacteria</taxon>
        <taxon>Bacillati</taxon>
        <taxon>Actinomycetota</taxon>
        <taxon>Actinomycetes</taxon>
        <taxon>Pseudonocardiales</taxon>
        <taxon>Pseudonocardiaceae</taxon>
        <taxon>Lentzea</taxon>
    </lineage>
</organism>
<feature type="transmembrane region" description="Helical" evidence="7">
    <location>
        <begin position="88"/>
        <end position="113"/>
    </location>
</feature>
<comment type="caution">
    <text evidence="10">The sequence shown here is derived from an EMBL/GenBank/DDBJ whole genome shotgun (WGS) entry which is preliminary data.</text>
</comment>
<feature type="transmembrane region" description="Helical" evidence="7">
    <location>
        <begin position="458"/>
        <end position="490"/>
    </location>
</feature>